<dbReference type="AlphaFoldDB" id="A0A166UWV2"/>
<feature type="non-terminal residue" evidence="2">
    <location>
        <position position="95"/>
    </location>
</feature>
<feature type="region of interest" description="Disordered" evidence="1">
    <location>
        <begin position="1"/>
        <end position="22"/>
    </location>
</feature>
<organism evidence="2 3">
    <name type="scientific">Athelia psychrophila</name>
    <dbReference type="NCBI Taxonomy" id="1759441"/>
    <lineage>
        <taxon>Eukaryota</taxon>
        <taxon>Fungi</taxon>
        <taxon>Dikarya</taxon>
        <taxon>Basidiomycota</taxon>
        <taxon>Agaricomycotina</taxon>
        <taxon>Agaricomycetes</taxon>
        <taxon>Agaricomycetidae</taxon>
        <taxon>Atheliales</taxon>
        <taxon>Atheliaceae</taxon>
        <taxon>Athelia</taxon>
    </lineage>
</organism>
<keyword evidence="3" id="KW-1185">Reference proteome</keyword>
<accession>A0A166UWV2</accession>
<evidence type="ECO:0000256" key="1">
    <source>
        <dbReference type="SAM" id="MobiDB-lite"/>
    </source>
</evidence>
<dbReference type="Proteomes" id="UP000076532">
    <property type="component" value="Unassembled WGS sequence"/>
</dbReference>
<dbReference type="EMBL" id="KV417487">
    <property type="protein sequence ID" value="KZP32118.1"/>
    <property type="molecule type" value="Genomic_DNA"/>
</dbReference>
<proteinExistence type="predicted"/>
<evidence type="ECO:0000313" key="3">
    <source>
        <dbReference type="Proteomes" id="UP000076532"/>
    </source>
</evidence>
<reference evidence="2 3" key="1">
    <citation type="journal article" date="2016" name="Mol. Biol. Evol.">
        <title>Comparative Genomics of Early-Diverging Mushroom-Forming Fungi Provides Insights into the Origins of Lignocellulose Decay Capabilities.</title>
        <authorList>
            <person name="Nagy L.G."/>
            <person name="Riley R."/>
            <person name="Tritt A."/>
            <person name="Adam C."/>
            <person name="Daum C."/>
            <person name="Floudas D."/>
            <person name="Sun H."/>
            <person name="Yadav J.S."/>
            <person name="Pangilinan J."/>
            <person name="Larsson K.H."/>
            <person name="Matsuura K."/>
            <person name="Barry K."/>
            <person name="Labutti K."/>
            <person name="Kuo R."/>
            <person name="Ohm R.A."/>
            <person name="Bhattacharya S.S."/>
            <person name="Shirouzu T."/>
            <person name="Yoshinaga Y."/>
            <person name="Martin F.M."/>
            <person name="Grigoriev I.V."/>
            <person name="Hibbett D.S."/>
        </authorList>
    </citation>
    <scope>NUCLEOTIDE SEQUENCE [LARGE SCALE GENOMIC DNA]</scope>
    <source>
        <strain evidence="2 3">CBS 109695</strain>
    </source>
</reference>
<gene>
    <name evidence="2" type="ORF">FIBSPDRAFT_849102</name>
</gene>
<protein>
    <submittedName>
        <fullName evidence="2">Uncharacterized protein</fullName>
    </submittedName>
</protein>
<evidence type="ECO:0000313" key="2">
    <source>
        <dbReference type="EMBL" id="KZP32118.1"/>
    </source>
</evidence>
<sequence length="95" mass="10073">MPPPSRAHPCTPSRADKEAAAAALAKNQAAQWAAQAALRSTEAKVAHLAAIEARRTTLARMQRAAGVNCGSAGKWVEGRRGCITRWSRLGARRLG</sequence>
<name>A0A166UWV2_9AGAM</name>